<protein>
    <submittedName>
        <fullName evidence="2">Unannotated protein</fullName>
    </submittedName>
</protein>
<evidence type="ECO:0000313" key="2">
    <source>
        <dbReference type="EMBL" id="CAB4714668.1"/>
    </source>
</evidence>
<dbReference type="AlphaFoldDB" id="A0A6J6QZT5"/>
<accession>A0A6J6QZT5</accession>
<dbReference type="EMBL" id="CAEZYG010000113">
    <property type="protein sequence ID" value="CAB4714668.1"/>
    <property type="molecule type" value="Genomic_DNA"/>
</dbReference>
<organism evidence="2">
    <name type="scientific">freshwater metagenome</name>
    <dbReference type="NCBI Taxonomy" id="449393"/>
    <lineage>
        <taxon>unclassified sequences</taxon>
        <taxon>metagenomes</taxon>
        <taxon>ecological metagenomes</taxon>
    </lineage>
</organism>
<proteinExistence type="predicted"/>
<reference evidence="2" key="1">
    <citation type="submission" date="2020-05" db="EMBL/GenBank/DDBJ databases">
        <authorList>
            <person name="Chiriac C."/>
            <person name="Salcher M."/>
            <person name="Ghai R."/>
            <person name="Kavagutti S V."/>
        </authorList>
    </citation>
    <scope>NUCLEOTIDE SEQUENCE</scope>
</reference>
<feature type="region of interest" description="Disordered" evidence="1">
    <location>
        <begin position="144"/>
        <end position="167"/>
    </location>
</feature>
<name>A0A6J6QZT5_9ZZZZ</name>
<sequence length="167" mass="20242">MHHVFGWLPHRRAKQPRRTGALPRRRHRPSQLGLAVRQGPLQLRISQFRQPRHNTSDQRRKRKFRCGLMVERSRCSLAHVAYRTCRFAAIGWHHRWRPRHQRRRVCMGRFCRRTRRRSARLPTCRRPSSRNLFVTASNHRRSWNRQNNRSAHARLERRTSCLVPSRA</sequence>
<evidence type="ECO:0000256" key="1">
    <source>
        <dbReference type="SAM" id="MobiDB-lite"/>
    </source>
</evidence>
<feature type="region of interest" description="Disordered" evidence="1">
    <location>
        <begin position="1"/>
        <end position="29"/>
    </location>
</feature>
<gene>
    <name evidence="2" type="ORF">UFOPK2657_00689</name>
</gene>